<dbReference type="OrthoDB" id="294378at2759"/>
<dbReference type="InterPro" id="IPR023210">
    <property type="entry name" value="NADP_OxRdtase_dom"/>
</dbReference>
<comment type="caution">
    <text evidence="3">The sequence shown here is derived from an EMBL/GenBank/DDBJ whole genome shotgun (WGS) entry which is preliminary data.</text>
</comment>
<reference evidence="3 4" key="1">
    <citation type="journal article" date="2015" name="BMC Genomics">
        <title>The genome of the truffle-parasite Tolypocladium ophioglossoides and the evolution of antifungal peptaibiotics.</title>
        <authorList>
            <person name="Quandt C.A."/>
            <person name="Bushley K.E."/>
            <person name="Spatafora J.W."/>
        </authorList>
    </citation>
    <scope>NUCLEOTIDE SEQUENCE [LARGE SCALE GENOMIC DNA]</scope>
    <source>
        <strain evidence="3 4">CBS 100239</strain>
    </source>
</reference>
<dbReference type="STRING" id="1163406.A0A0L0NKS1"/>
<dbReference type="SUPFAM" id="SSF51430">
    <property type="entry name" value="NAD(P)-linked oxidoreductase"/>
    <property type="match status" value="1"/>
</dbReference>
<dbReference type="InterPro" id="IPR036812">
    <property type="entry name" value="NAD(P)_OxRdtase_dom_sf"/>
</dbReference>
<keyword evidence="1" id="KW-0560">Oxidoreductase</keyword>
<dbReference type="GO" id="GO:0016491">
    <property type="term" value="F:oxidoreductase activity"/>
    <property type="evidence" value="ECO:0007669"/>
    <property type="project" value="UniProtKB-KW"/>
</dbReference>
<name>A0A0L0NKS1_TOLOC</name>
<protein>
    <submittedName>
        <fullName evidence="3">NAD(P)H-dependent D-xylose reductase</fullName>
    </submittedName>
</protein>
<accession>A0A0L0NKS1</accession>
<dbReference type="EMBL" id="LFRF01000002">
    <property type="protein sequence ID" value="KND94608.1"/>
    <property type="molecule type" value="Genomic_DNA"/>
</dbReference>
<evidence type="ECO:0000313" key="4">
    <source>
        <dbReference type="Proteomes" id="UP000036947"/>
    </source>
</evidence>
<dbReference type="InterPro" id="IPR020471">
    <property type="entry name" value="AKR"/>
</dbReference>
<keyword evidence="4" id="KW-1185">Reference proteome</keyword>
<dbReference type="Proteomes" id="UP000036947">
    <property type="component" value="Unassembled WGS sequence"/>
</dbReference>
<evidence type="ECO:0000313" key="3">
    <source>
        <dbReference type="EMBL" id="KND94608.1"/>
    </source>
</evidence>
<dbReference type="Pfam" id="PF00248">
    <property type="entry name" value="Aldo_ket_red"/>
    <property type="match status" value="1"/>
</dbReference>
<sequence length="314" mass="33743">MAAIGAQASRLARDLALGGNSSSAASSSKIPRLVYGTAWKKDQTADLVYAALRAGFRGIDTAAQPKHYDERGVGEGVRRAVAEGIVKRQQLFIQTKFTAPDGQSHMAPYDLAAPLVEKVHQSVQSSLDNFTIDGQEPYLDSIVLHSPLDTIQDTLTAWKALESYAPHTLRNLGISNATLPVVEALHSRAARPPAVVQNRFHARTGYEGPLRAFCRDRGVVFQSFWTITANGRLVQSQPVVRVARGAGVEAVAAYYALVLGLGNVTILDGTTDEDNMKEDLEGVEKVGLWAEGKGAADWEAALKGFKTMIGDADA</sequence>
<feature type="domain" description="NADP-dependent oxidoreductase" evidence="2">
    <location>
        <begin position="38"/>
        <end position="234"/>
    </location>
</feature>
<organism evidence="3 4">
    <name type="scientific">Tolypocladium ophioglossoides (strain CBS 100239)</name>
    <name type="common">Snaketongue truffleclub</name>
    <name type="synonym">Elaphocordyceps ophioglossoides</name>
    <dbReference type="NCBI Taxonomy" id="1163406"/>
    <lineage>
        <taxon>Eukaryota</taxon>
        <taxon>Fungi</taxon>
        <taxon>Dikarya</taxon>
        <taxon>Ascomycota</taxon>
        <taxon>Pezizomycotina</taxon>
        <taxon>Sordariomycetes</taxon>
        <taxon>Hypocreomycetidae</taxon>
        <taxon>Hypocreales</taxon>
        <taxon>Ophiocordycipitaceae</taxon>
        <taxon>Tolypocladium</taxon>
    </lineage>
</organism>
<proteinExistence type="predicted"/>
<dbReference type="Gene3D" id="3.20.20.100">
    <property type="entry name" value="NADP-dependent oxidoreductase domain"/>
    <property type="match status" value="1"/>
</dbReference>
<evidence type="ECO:0000259" key="2">
    <source>
        <dbReference type="Pfam" id="PF00248"/>
    </source>
</evidence>
<dbReference type="PANTHER" id="PTHR11732">
    <property type="entry name" value="ALDO/KETO REDUCTASE"/>
    <property type="match status" value="1"/>
</dbReference>
<evidence type="ECO:0000256" key="1">
    <source>
        <dbReference type="ARBA" id="ARBA00023002"/>
    </source>
</evidence>
<dbReference type="AlphaFoldDB" id="A0A0L0NKS1"/>
<gene>
    <name evidence="3" type="ORF">TOPH_01020</name>
</gene>